<sequence length="93" mass="10525">MTQEEIERNALEDRDNPPASEEELARAVAARAVRRARQRTGLSQAKFAERFQINLARLKDWEQGRFMPDTVALAYLKVIETDPEAVARALDAA</sequence>
<reference evidence="3" key="1">
    <citation type="submission" date="2016-07" db="EMBL/GenBank/DDBJ databases">
        <title>Microvirga ossetica sp. nov. a new species of rhizobia isolated from root nodules of the legume species Vicia alpestris Steven originated from North Ossetia region in the Caucasus.</title>
        <authorList>
            <person name="Safronova V.I."/>
            <person name="Kuznetsova I.G."/>
            <person name="Sazanova A.L."/>
            <person name="Belimov A."/>
            <person name="Andronov E."/>
            <person name="Osledkin Y.S."/>
            <person name="Onishchuk O.P."/>
            <person name="Kurchak O.N."/>
            <person name="Shaposhnikov A.I."/>
            <person name="Willems A."/>
            <person name="Tikhonovich I.A."/>
        </authorList>
    </citation>
    <scope>NUCLEOTIDE SEQUENCE [LARGE SCALE GENOMIC DNA]</scope>
    <source>
        <strain evidence="3">V5/3M</strain>
    </source>
</reference>
<proteinExistence type="predicted"/>
<dbReference type="PROSITE" id="PS50943">
    <property type="entry name" value="HTH_CROC1"/>
    <property type="match status" value="1"/>
</dbReference>
<dbReference type="GO" id="GO:0003677">
    <property type="term" value="F:DNA binding"/>
    <property type="evidence" value="ECO:0007669"/>
    <property type="project" value="InterPro"/>
</dbReference>
<dbReference type="SUPFAM" id="SSF47413">
    <property type="entry name" value="lambda repressor-like DNA-binding domains"/>
    <property type="match status" value="1"/>
</dbReference>
<dbReference type="AlphaFoldDB" id="A0A1B2EHP2"/>
<organism evidence="3">
    <name type="scientific">Microvirga ossetica</name>
    <dbReference type="NCBI Taxonomy" id="1882682"/>
    <lineage>
        <taxon>Bacteria</taxon>
        <taxon>Pseudomonadati</taxon>
        <taxon>Pseudomonadota</taxon>
        <taxon>Alphaproteobacteria</taxon>
        <taxon>Hyphomicrobiales</taxon>
        <taxon>Methylobacteriaceae</taxon>
        <taxon>Microvirga</taxon>
    </lineage>
</organism>
<dbReference type="SMART" id="SM00530">
    <property type="entry name" value="HTH_XRE"/>
    <property type="match status" value="1"/>
</dbReference>
<dbReference type="Pfam" id="PF13560">
    <property type="entry name" value="HTH_31"/>
    <property type="match status" value="1"/>
</dbReference>
<protein>
    <recommendedName>
        <fullName evidence="2">HTH cro/C1-type domain-containing protein</fullName>
    </recommendedName>
</protein>
<gene>
    <name evidence="3" type="ORF">BB934_15785</name>
</gene>
<dbReference type="InterPro" id="IPR010982">
    <property type="entry name" value="Lambda_DNA-bd_dom_sf"/>
</dbReference>
<feature type="compositionally biased region" description="Basic and acidic residues" evidence="1">
    <location>
        <begin position="1"/>
        <end position="16"/>
    </location>
</feature>
<feature type="region of interest" description="Disordered" evidence="1">
    <location>
        <begin position="1"/>
        <end position="24"/>
    </location>
</feature>
<name>A0A1B2EHP2_9HYPH</name>
<accession>A0A1B2EHP2</accession>
<dbReference type="KEGG" id="moc:BB934_15785"/>
<dbReference type="Gene3D" id="1.10.260.40">
    <property type="entry name" value="lambda repressor-like DNA-binding domains"/>
    <property type="match status" value="1"/>
</dbReference>
<dbReference type="EMBL" id="CP016616">
    <property type="protein sequence ID" value="ANY79503.1"/>
    <property type="molecule type" value="Genomic_DNA"/>
</dbReference>
<evidence type="ECO:0000313" key="3">
    <source>
        <dbReference type="EMBL" id="ANY79503.1"/>
    </source>
</evidence>
<evidence type="ECO:0000256" key="1">
    <source>
        <dbReference type="SAM" id="MobiDB-lite"/>
    </source>
</evidence>
<feature type="domain" description="HTH cro/C1-type" evidence="2">
    <location>
        <begin position="33"/>
        <end position="86"/>
    </location>
</feature>
<evidence type="ECO:0000259" key="2">
    <source>
        <dbReference type="PROSITE" id="PS50943"/>
    </source>
</evidence>
<dbReference type="OrthoDB" id="461984at2"/>
<dbReference type="InterPro" id="IPR001387">
    <property type="entry name" value="Cro/C1-type_HTH"/>
</dbReference>
<dbReference type="CDD" id="cd00093">
    <property type="entry name" value="HTH_XRE"/>
    <property type="match status" value="1"/>
</dbReference>